<protein>
    <recommendedName>
        <fullName evidence="1">DUF7278 domain-containing protein</fullName>
    </recommendedName>
</protein>
<name>A0A242A6F8_9ENTE</name>
<evidence type="ECO:0000313" key="2">
    <source>
        <dbReference type="EMBL" id="OTN76499.1"/>
    </source>
</evidence>
<feature type="domain" description="DUF7278" evidence="1">
    <location>
        <begin position="148"/>
        <end position="216"/>
    </location>
</feature>
<dbReference type="RefSeq" id="WP_086274447.1">
    <property type="nucleotide sequence ID" value="NZ_NGKU01000001.1"/>
</dbReference>
<evidence type="ECO:0000259" key="1">
    <source>
        <dbReference type="Pfam" id="PF23944"/>
    </source>
</evidence>
<evidence type="ECO:0000313" key="3">
    <source>
        <dbReference type="Proteomes" id="UP000195043"/>
    </source>
</evidence>
<organism evidence="2 3">
    <name type="scientific">Candidatus Enterococcus testudinis</name>
    <dbReference type="NCBI Taxonomy" id="1834191"/>
    <lineage>
        <taxon>Bacteria</taxon>
        <taxon>Bacillati</taxon>
        <taxon>Bacillota</taxon>
        <taxon>Bacilli</taxon>
        <taxon>Lactobacillales</taxon>
        <taxon>Enterococcaceae</taxon>
        <taxon>Enterococcus</taxon>
    </lineage>
</organism>
<dbReference type="EMBL" id="NGKU01000001">
    <property type="protein sequence ID" value="OTN76499.1"/>
    <property type="molecule type" value="Genomic_DNA"/>
</dbReference>
<dbReference type="Pfam" id="PF23944">
    <property type="entry name" value="DUF7278"/>
    <property type="match status" value="1"/>
</dbReference>
<keyword evidence="3" id="KW-1185">Reference proteome</keyword>
<dbReference type="OrthoDB" id="4050476at2"/>
<dbReference type="InterPro" id="IPR016187">
    <property type="entry name" value="CTDL_fold"/>
</dbReference>
<sequence length="349" mass="39837">MEFFDALQWNNWKNLPLEVKKQLIQQMLMYFVSPLKEITDLHVVNYAYAGIKCETFRMTIDDEDFVFVPGTSEAILGWDLGVQGLPLSSWGLSWPSSNETAAGLAAAYGFQNEQDWSDYVNESTSPLRKRSIAPMLVQCHALPVGTTFVGVLDTVTAEFHGNVEAYNLFAEDVQANFQMPISFEESLDYALPESILEENRYFAELHPLTGNYLLYTHQQVSQKTLQTQLHKEGFVLLSEDQWEYCCGAGTRRLFRWGNEKTCGDGMTLPAEELLAPNMFGCTYGLANGWELTDGLSLKMEKWSTCSHSLLDALPYATYYRSRRILQPEKILSSIDYRYRKAILIEKDRI</sequence>
<dbReference type="SUPFAM" id="SSF56436">
    <property type="entry name" value="C-type lectin-like"/>
    <property type="match status" value="1"/>
</dbReference>
<dbReference type="InterPro" id="IPR055702">
    <property type="entry name" value="DUF7278"/>
</dbReference>
<proteinExistence type="predicted"/>
<dbReference type="Proteomes" id="UP000195043">
    <property type="component" value="Unassembled WGS sequence"/>
</dbReference>
<dbReference type="STRING" id="1834191.A5886_001576"/>
<accession>A0A242A6F8</accession>
<dbReference type="AlphaFoldDB" id="A0A242A6F8"/>
<dbReference type="Gene3D" id="3.90.1580.10">
    <property type="entry name" value="paralog of FGE (formylglycine-generating enzyme)"/>
    <property type="match status" value="1"/>
</dbReference>
<gene>
    <name evidence="2" type="ORF">A5886_001576</name>
</gene>
<reference evidence="2 3" key="1">
    <citation type="submission" date="2017-05" db="EMBL/GenBank/DDBJ databases">
        <title>The Genome Sequence of Enterococcus sp. 8G7_MSG3316.</title>
        <authorList>
            <consortium name="The Broad Institute Genomics Platform"/>
            <consortium name="The Broad Institute Genomic Center for Infectious Diseases"/>
            <person name="Earl A."/>
            <person name="Manson A."/>
            <person name="Schwartman J."/>
            <person name="Gilmore M."/>
            <person name="Abouelleil A."/>
            <person name="Cao P."/>
            <person name="Chapman S."/>
            <person name="Cusick C."/>
            <person name="Shea T."/>
            <person name="Young S."/>
            <person name="Neafsey D."/>
            <person name="Nusbaum C."/>
            <person name="Birren B."/>
        </authorList>
    </citation>
    <scope>NUCLEOTIDE SEQUENCE [LARGE SCALE GENOMIC DNA]</scope>
    <source>
        <strain evidence="2 3">8G7_MSG3316</strain>
    </source>
</reference>
<dbReference type="InterPro" id="IPR042095">
    <property type="entry name" value="SUMF_sf"/>
</dbReference>
<comment type="caution">
    <text evidence="2">The sequence shown here is derived from an EMBL/GenBank/DDBJ whole genome shotgun (WGS) entry which is preliminary data.</text>
</comment>